<comment type="caution">
    <text evidence="1">The sequence shown here is derived from an EMBL/GenBank/DDBJ whole genome shotgun (WGS) entry which is preliminary data.</text>
</comment>
<name>A0A3S0NZH2_CHLPH</name>
<reference evidence="1 2" key="1">
    <citation type="submission" date="2018-12" db="EMBL/GenBank/DDBJ databases">
        <authorList>
            <person name="Lunina O.N."/>
            <person name="Grouzdev D.S."/>
            <person name="Gorlenko V.M."/>
            <person name="Savvichev A.S."/>
        </authorList>
    </citation>
    <scope>NUCLEOTIDE SEQUENCE [LARGE SCALE GENOMIC DNA]</scope>
    <source>
        <strain evidence="1 2">BrKhr-17</strain>
    </source>
</reference>
<dbReference type="EMBL" id="RXYK01000006">
    <property type="protein sequence ID" value="RTY38188.1"/>
    <property type="molecule type" value="Genomic_DNA"/>
</dbReference>
<dbReference type="Proteomes" id="UP000279908">
    <property type="component" value="Unassembled WGS sequence"/>
</dbReference>
<accession>A0A3S0NZH2</accession>
<proteinExistence type="predicted"/>
<dbReference type="AlphaFoldDB" id="A0A3S0NZH2"/>
<gene>
    <name evidence="1" type="ORF">EKD02_05690</name>
</gene>
<sequence length="204" mass="22333">MMNNNAITLEALKALIETTEMPVILLEGRRSIPEEEYEMAVAVAGFLAAKFPKVRFRSGNATGSDEAFSKGIAAVDSSRLQVVAPYRNHRKKARFEGAAYQYPEVLSPDQVEQIVAKTIFASPKCSSLMGQLGKTGQLAAKADYLLRDTMKVVGFSDEFPKATAALFYVDPASPMDGGTGHTIRVCQKEGVPVVFQHEWAQWIS</sequence>
<dbReference type="RefSeq" id="WP_126384421.1">
    <property type="nucleotide sequence ID" value="NZ_RXYK01000006.1"/>
</dbReference>
<evidence type="ECO:0000313" key="2">
    <source>
        <dbReference type="Proteomes" id="UP000279908"/>
    </source>
</evidence>
<evidence type="ECO:0000313" key="1">
    <source>
        <dbReference type="EMBL" id="RTY38188.1"/>
    </source>
</evidence>
<protein>
    <submittedName>
        <fullName evidence="1">Uncharacterized protein</fullName>
    </submittedName>
</protein>
<organism evidence="1 2">
    <name type="scientific">Chlorobium phaeovibrioides</name>
    <dbReference type="NCBI Taxonomy" id="1094"/>
    <lineage>
        <taxon>Bacteria</taxon>
        <taxon>Pseudomonadati</taxon>
        <taxon>Chlorobiota</taxon>
        <taxon>Chlorobiia</taxon>
        <taxon>Chlorobiales</taxon>
        <taxon>Chlorobiaceae</taxon>
        <taxon>Chlorobium/Pelodictyon group</taxon>
        <taxon>Chlorobium</taxon>
    </lineage>
</organism>